<dbReference type="PANTHER" id="PTHR40252">
    <property type="entry name" value="BLR0328 PROTEIN"/>
    <property type="match status" value="1"/>
</dbReference>
<dbReference type="InterPro" id="IPR019494">
    <property type="entry name" value="FIST_C"/>
</dbReference>
<comment type="caution">
    <text evidence="3">The sequence shown here is derived from an EMBL/GenBank/DDBJ whole genome shotgun (WGS) entry which is preliminary data.</text>
</comment>
<feature type="domain" description="FIST" evidence="1">
    <location>
        <begin position="38"/>
        <end position="240"/>
    </location>
</feature>
<dbReference type="SMART" id="SM01204">
    <property type="entry name" value="FIST_C"/>
    <property type="match status" value="1"/>
</dbReference>
<sequence length="387" mass="40486">MSTGPTTTTEVVRVHASGPAAQAVATLLAALDQGLAGRPAAAVLFFASSAYDPAHLAPAISGHFPTAAVIGCSTAGEFTDQSNGTGGVSAVALPHGLLRTATAALGHLDPDPSEGTAAAVRDLEHRLGAQLRTLDPDRHLGLILVDGMHGSEEQVNDMLGNTAPLLGFVGGSAGDDFTFRTTWVSVGAQYSHHGVALMLCESAVPFQVVKSCSFTPTGRTLEVTEADVENRTVYEFDNRPAVTAYAEAIGADPTTLSAENWMEHPVGLMIDGQPWIRSPQQVLPDGGLRFYCQIHPGMRVEIMRSTDLLAETSAALHAARTTLGGDVAGAVLFNCCLRRLEMDAKDLSDKFPSALAGIPAAGFHTYGESWFGHVNQTLTGVVFGPVS</sequence>
<dbReference type="InterPro" id="IPR013702">
    <property type="entry name" value="FIST_domain_N"/>
</dbReference>
<dbReference type="Pfam" id="PF10442">
    <property type="entry name" value="FIST_C"/>
    <property type="match status" value="1"/>
</dbReference>
<dbReference type="PANTHER" id="PTHR40252:SF2">
    <property type="entry name" value="BLR0328 PROTEIN"/>
    <property type="match status" value="1"/>
</dbReference>
<dbReference type="Pfam" id="PF08495">
    <property type="entry name" value="FIST"/>
    <property type="match status" value="1"/>
</dbReference>
<dbReference type="Proteomes" id="UP001499854">
    <property type="component" value="Unassembled WGS sequence"/>
</dbReference>
<dbReference type="RefSeq" id="WP_344659822.1">
    <property type="nucleotide sequence ID" value="NZ_BAAAQM010000033.1"/>
</dbReference>
<evidence type="ECO:0000259" key="2">
    <source>
        <dbReference type="SMART" id="SM01204"/>
    </source>
</evidence>
<reference evidence="4" key="1">
    <citation type="journal article" date="2019" name="Int. J. Syst. Evol. Microbiol.">
        <title>The Global Catalogue of Microorganisms (GCM) 10K type strain sequencing project: providing services to taxonomists for standard genome sequencing and annotation.</title>
        <authorList>
            <consortium name="The Broad Institute Genomics Platform"/>
            <consortium name="The Broad Institute Genome Sequencing Center for Infectious Disease"/>
            <person name="Wu L."/>
            <person name="Ma J."/>
        </authorList>
    </citation>
    <scope>NUCLEOTIDE SEQUENCE [LARGE SCALE GENOMIC DNA]</scope>
    <source>
        <strain evidence="4">JCM 16013</strain>
    </source>
</reference>
<organism evidence="3 4">
    <name type="scientific">Catenulispora subtropica</name>
    <dbReference type="NCBI Taxonomy" id="450798"/>
    <lineage>
        <taxon>Bacteria</taxon>
        <taxon>Bacillati</taxon>
        <taxon>Actinomycetota</taxon>
        <taxon>Actinomycetes</taxon>
        <taxon>Catenulisporales</taxon>
        <taxon>Catenulisporaceae</taxon>
        <taxon>Catenulispora</taxon>
    </lineage>
</organism>
<keyword evidence="4" id="KW-1185">Reference proteome</keyword>
<gene>
    <name evidence="3" type="ORF">GCM10009838_52980</name>
</gene>
<proteinExistence type="predicted"/>
<protein>
    <submittedName>
        <fullName evidence="3">FIST N-terminal domain-containing protein</fullName>
    </submittedName>
</protein>
<accession>A0ABP5DRL2</accession>
<evidence type="ECO:0000259" key="1">
    <source>
        <dbReference type="SMART" id="SM00897"/>
    </source>
</evidence>
<name>A0ABP5DRL2_9ACTN</name>
<evidence type="ECO:0000313" key="4">
    <source>
        <dbReference type="Proteomes" id="UP001499854"/>
    </source>
</evidence>
<dbReference type="EMBL" id="BAAAQM010000033">
    <property type="protein sequence ID" value="GAA1984477.1"/>
    <property type="molecule type" value="Genomic_DNA"/>
</dbReference>
<feature type="domain" description="FIST C-domain" evidence="2">
    <location>
        <begin position="241"/>
        <end position="374"/>
    </location>
</feature>
<evidence type="ECO:0000313" key="3">
    <source>
        <dbReference type="EMBL" id="GAA1984477.1"/>
    </source>
</evidence>
<dbReference type="SMART" id="SM00897">
    <property type="entry name" value="FIST"/>
    <property type="match status" value="1"/>
</dbReference>